<keyword evidence="4" id="KW-0274">FAD</keyword>
<dbReference type="InterPro" id="IPR004099">
    <property type="entry name" value="Pyr_nucl-diS_OxRdtase_dimer"/>
</dbReference>
<name>A0ABV2SPU3_9GAMM</name>
<sequence length="560" mass="60277">MKIVIIGGVAGGASAAAKARRLSESAEIILFERGGEISFANCGLPYHIGGDIPDRAALLIQTPEKMHDRFNIDVRVQTEVTNITPEQKTVTALDYRTGQSYEESFDRLILSPGAAPFVPSIEGIDNPATMTLRNMADMDRILTTLDSANTRRAAVIGGGFIGLEMAEALTHRNLSVSLIELAPQVMAPVDVEMAEPVHTTLRQQGVDLKLNTGVNRFDHHEHGVTLTLTDGSHLDVDLVILAIGVRPETSLATTAGLKTGKTGGIAVNRRMETSEKDIYAVGDAIEINEWVFGKPALIPLAGPANRQGRIAAINALGGDAEYRGSQGTAVCKVFDLTIASTGLNEKVLQQSGTAYKKVYIHANNHAGYYPGACKINFKLLFSPEGKVLGAQASGLNGVDKRIDVIAMAIQAGMSVYDLEEAELTYAPPYGSAKDVVNYAGFAAVNVLNKSVEQVYSENLTEVLTETDSILLDVRSPDELIESGTIPGSTNIPLDNLRQQLHKLPKDKTIIVYCAVGLRGYLACRILSQKGYSCSNLAGGYAMWRQSHSLRTLRQTERKAA</sequence>
<protein>
    <submittedName>
        <fullName evidence="8">NADPH-dependent 2,4-dienoyl-CoA reductase/sulfur reductase-like enzyme/rhodanese-related sulfurtransferase</fullName>
    </submittedName>
</protein>
<dbReference type="Pfam" id="PF00581">
    <property type="entry name" value="Rhodanese"/>
    <property type="match status" value="1"/>
</dbReference>
<dbReference type="Gene3D" id="3.50.50.60">
    <property type="entry name" value="FAD/NAD(P)-binding domain"/>
    <property type="match status" value="2"/>
</dbReference>
<dbReference type="PROSITE" id="PS50206">
    <property type="entry name" value="RHODANESE_3"/>
    <property type="match status" value="1"/>
</dbReference>
<dbReference type="PANTHER" id="PTHR43429">
    <property type="entry name" value="PYRIDINE NUCLEOTIDE-DISULFIDE OXIDOREDUCTASE DOMAIN-CONTAINING"/>
    <property type="match status" value="1"/>
</dbReference>
<dbReference type="InterPro" id="IPR001763">
    <property type="entry name" value="Rhodanese-like_dom"/>
</dbReference>
<dbReference type="SUPFAM" id="SSF51905">
    <property type="entry name" value="FAD/NAD(P)-binding domain"/>
    <property type="match status" value="1"/>
</dbReference>
<evidence type="ECO:0000313" key="9">
    <source>
        <dbReference type="Proteomes" id="UP001549366"/>
    </source>
</evidence>
<dbReference type="SMART" id="SM00450">
    <property type="entry name" value="RHOD"/>
    <property type="match status" value="1"/>
</dbReference>
<keyword evidence="9" id="KW-1185">Reference proteome</keyword>
<evidence type="ECO:0000313" key="8">
    <source>
        <dbReference type="EMBL" id="MET4759349.1"/>
    </source>
</evidence>
<dbReference type="PANTHER" id="PTHR43429:SF1">
    <property type="entry name" value="NAD(P)H SULFUR OXIDOREDUCTASE (COA-DEPENDENT)"/>
    <property type="match status" value="1"/>
</dbReference>
<dbReference type="InterPro" id="IPR050260">
    <property type="entry name" value="FAD-bd_OxRdtase"/>
</dbReference>
<dbReference type="Pfam" id="PF07992">
    <property type="entry name" value="Pyr_redox_2"/>
    <property type="match status" value="1"/>
</dbReference>
<evidence type="ECO:0000256" key="4">
    <source>
        <dbReference type="ARBA" id="ARBA00022827"/>
    </source>
</evidence>
<dbReference type="SUPFAM" id="SSF52821">
    <property type="entry name" value="Rhodanese/Cell cycle control phosphatase"/>
    <property type="match status" value="1"/>
</dbReference>
<organism evidence="8 9">
    <name type="scientific">Endozoicomonas lisbonensis</name>
    <dbReference type="NCBI Taxonomy" id="3120522"/>
    <lineage>
        <taxon>Bacteria</taxon>
        <taxon>Pseudomonadati</taxon>
        <taxon>Pseudomonadota</taxon>
        <taxon>Gammaproteobacteria</taxon>
        <taxon>Oceanospirillales</taxon>
        <taxon>Endozoicomonadaceae</taxon>
        <taxon>Endozoicomonas</taxon>
    </lineage>
</organism>
<dbReference type="RefSeq" id="WP_354009342.1">
    <property type="nucleotide sequence ID" value="NZ_JBEWTA010000001.1"/>
</dbReference>
<evidence type="ECO:0000256" key="2">
    <source>
        <dbReference type="ARBA" id="ARBA00009130"/>
    </source>
</evidence>
<dbReference type="InterPro" id="IPR036873">
    <property type="entry name" value="Rhodanese-like_dom_sf"/>
</dbReference>
<evidence type="ECO:0000256" key="6">
    <source>
        <dbReference type="ARBA" id="ARBA00023284"/>
    </source>
</evidence>
<dbReference type="Pfam" id="PF02852">
    <property type="entry name" value="Pyr_redox_dim"/>
    <property type="match status" value="1"/>
</dbReference>
<evidence type="ECO:0000256" key="5">
    <source>
        <dbReference type="ARBA" id="ARBA00023002"/>
    </source>
</evidence>
<reference evidence="8 9" key="1">
    <citation type="submission" date="2024-06" db="EMBL/GenBank/DDBJ databases">
        <title>Genomic Encyclopedia of Type Strains, Phase V (KMG-V): Genome sequencing to study the core and pangenomes of soil and plant-associated prokaryotes.</title>
        <authorList>
            <person name="Whitman W."/>
        </authorList>
    </citation>
    <scope>NUCLEOTIDE SEQUENCE [LARGE SCALE GENOMIC DNA]</scope>
    <source>
        <strain evidence="8 9">NE40</strain>
    </source>
</reference>
<dbReference type="PRINTS" id="PR00368">
    <property type="entry name" value="FADPNR"/>
</dbReference>
<dbReference type="InterPro" id="IPR023753">
    <property type="entry name" value="FAD/NAD-binding_dom"/>
</dbReference>
<keyword evidence="5" id="KW-0560">Oxidoreductase</keyword>
<comment type="caution">
    <text evidence="8">The sequence shown here is derived from an EMBL/GenBank/DDBJ whole genome shotgun (WGS) entry which is preliminary data.</text>
</comment>
<comment type="similarity">
    <text evidence="2">Belongs to the class-III pyridine nucleotide-disulfide oxidoreductase family.</text>
</comment>
<gene>
    <name evidence="8" type="ORF">V5J35_004541</name>
</gene>
<dbReference type="Gene3D" id="3.40.250.10">
    <property type="entry name" value="Rhodanese-like domain"/>
    <property type="match status" value="1"/>
</dbReference>
<evidence type="ECO:0000256" key="1">
    <source>
        <dbReference type="ARBA" id="ARBA00001974"/>
    </source>
</evidence>
<dbReference type="InterPro" id="IPR036188">
    <property type="entry name" value="FAD/NAD-bd_sf"/>
</dbReference>
<keyword evidence="6" id="KW-0676">Redox-active center</keyword>
<dbReference type="Proteomes" id="UP001549366">
    <property type="component" value="Unassembled WGS sequence"/>
</dbReference>
<proteinExistence type="inferred from homology"/>
<dbReference type="EMBL" id="JBEWTB010000002">
    <property type="protein sequence ID" value="MET4759349.1"/>
    <property type="molecule type" value="Genomic_DNA"/>
</dbReference>
<dbReference type="PRINTS" id="PR00411">
    <property type="entry name" value="PNDRDTASEI"/>
</dbReference>
<keyword evidence="3" id="KW-0285">Flavoprotein</keyword>
<evidence type="ECO:0000256" key="3">
    <source>
        <dbReference type="ARBA" id="ARBA00022630"/>
    </source>
</evidence>
<evidence type="ECO:0000259" key="7">
    <source>
        <dbReference type="PROSITE" id="PS50206"/>
    </source>
</evidence>
<dbReference type="InterPro" id="IPR016156">
    <property type="entry name" value="FAD/NAD-linked_Rdtase_dimer_sf"/>
</dbReference>
<accession>A0ABV2SPU3</accession>
<feature type="domain" description="Rhodanese" evidence="7">
    <location>
        <begin position="469"/>
        <end position="552"/>
    </location>
</feature>
<dbReference type="SUPFAM" id="SSF55424">
    <property type="entry name" value="FAD/NAD-linked reductases, dimerisation (C-terminal) domain"/>
    <property type="match status" value="1"/>
</dbReference>
<comment type="cofactor">
    <cofactor evidence="1">
        <name>FAD</name>
        <dbReference type="ChEBI" id="CHEBI:57692"/>
    </cofactor>
</comment>